<proteinExistence type="predicted"/>
<dbReference type="Pfam" id="PF00931">
    <property type="entry name" value="NB-ARC"/>
    <property type="match status" value="1"/>
</dbReference>
<dbReference type="Gene3D" id="1.25.40.10">
    <property type="entry name" value="Tetratricopeptide repeat domain"/>
    <property type="match status" value="1"/>
</dbReference>
<protein>
    <recommendedName>
        <fullName evidence="5">NB-ARC domain-containing protein</fullName>
    </recommendedName>
</protein>
<dbReference type="Gene3D" id="3.40.50.300">
    <property type="entry name" value="P-loop containing nucleotide triphosphate hydrolases"/>
    <property type="match status" value="1"/>
</dbReference>
<dbReference type="GO" id="GO:0043531">
    <property type="term" value="F:ADP binding"/>
    <property type="evidence" value="ECO:0007669"/>
    <property type="project" value="InterPro"/>
</dbReference>
<accession>A0A8H7TAN5</accession>
<sequence>MALNAFLDGVLTTQQAQLEKTRARTLIFVQDDESFETAYEALLRKYVNTLDVRTEVKLRLDPCVDGVKYLVNALQQTTARDGSYPALLWRALYAALESSFPKPDLREHTVEHIEQLHSVMPHFGRPIRIFQRNNLIEQNMETRSRYPLLVSNTQSNKSIADSKLWRTNVSTKETQRALQQTKETATANGKEFDAQAKLAHQQILSEQRAEQQGDWQITSATTIFSHRALSARNMSEDPVLERRSRMNPRHMVNMVRRNNDFFGRNDELSQLHAYLNPSTTISQNSDNDSDCGSCIVHGIGGVGKTQAAVEYAYRYRHLYDWVFWARAETSAELLKSYSLIGKKLDILQTGSLDQNSLEEIQEWFESTDQRWLLVFDNVETWDDIELYCPRSTSSSSSIILTTQKPADIFTWFMWSSNNIHLEEFNGATGSSLLLSRIKHDDSSAEEVDTALDITNIIGGLPLYLNQATGFMKMSQCSLAEYLAMLQKNSSIPENRTADRNLGYDKPLNAAFDVAMTKLSDAARQLLYILAFLNPEGVPELMVFSTHTDDSLAFLRADETKFDLVAQLRDSQLVRREKINGDDCLVTHRSLQRALLSKLNHEIEQRQKSFDMALKMLEAVLPKASALQQPAEGMWPAIEKYLPHIQSIAAAYDRSKPKIAGSVQFAEMLSQYGIDLYDRNLIKIGEILMKTAEEVLDTIDFDPASSVRTNIHIVIGMYTDTLGITRRDEGLERRIKCLELRRQALKDAITIPIEEDIRLHNAVMDLSCSYQQFNRFDKVEELSNICFRKFKSWGTPEEFPYEYAKFYHSMAFLFVHRRQTELAVRYAKAGAYLMNKAGPNTLITTVYRFDWAICLFQDHKVAQAITEHEGILAIRLERCGKSNPLTLQSYLTLGIIQYFDGNFVAAEDWLRKVLIHHHKVYWPRENIARAKFYLSLVLKSSNIEAPYASQGQPSNASLSLSLSRQSKEFQDRIGRTEIAELFYKEAKAVLDELMPKDVSELMSGSFESSPAEAILYDYMAPWGYRVVVHQVPDYVKALDICL</sequence>
<feature type="domain" description="NB-ARC" evidence="1">
    <location>
        <begin position="290"/>
        <end position="404"/>
    </location>
</feature>
<dbReference type="InterPro" id="IPR027417">
    <property type="entry name" value="P-loop_NTPase"/>
</dbReference>
<dbReference type="InterPro" id="IPR011990">
    <property type="entry name" value="TPR-like_helical_dom_sf"/>
</dbReference>
<dbReference type="SUPFAM" id="SSF48452">
    <property type="entry name" value="TPR-like"/>
    <property type="match status" value="1"/>
</dbReference>
<dbReference type="EMBL" id="JAFJYH010000217">
    <property type="protein sequence ID" value="KAG4415580.1"/>
    <property type="molecule type" value="Genomic_DNA"/>
</dbReference>
<reference evidence="3" key="1">
    <citation type="submission" date="2021-02" db="EMBL/GenBank/DDBJ databases">
        <title>Genome sequence Cadophora malorum strain M34.</title>
        <authorList>
            <person name="Stefanovic E."/>
            <person name="Vu D."/>
            <person name="Scully C."/>
            <person name="Dijksterhuis J."/>
            <person name="Roader J."/>
            <person name="Houbraken J."/>
        </authorList>
    </citation>
    <scope>NUCLEOTIDE SEQUENCE</scope>
    <source>
        <strain evidence="3">M34</strain>
    </source>
</reference>
<keyword evidence="4" id="KW-1185">Reference proteome</keyword>
<comment type="caution">
    <text evidence="3">The sequence shown here is derived from an EMBL/GenBank/DDBJ whole genome shotgun (WGS) entry which is preliminary data.</text>
</comment>
<dbReference type="InterPro" id="IPR002182">
    <property type="entry name" value="NB-ARC"/>
</dbReference>
<evidence type="ECO:0000259" key="2">
    <source>
        <dbReference type="Pfam" id="PF25000"/>
    </source>
</evidence>
<dbReference type="PANTHER" id="PTHR35205:SF1">
    <property type="entry name" value="ZU5 DOMAIN-CONTAINING PROTEIN"/>
    <property type="match status" value="1"/>
</dbReference>
<dbReference type="Proteomes" id="UP000664132">
    <property type="component" value="Unassembled WGS sequence"/>
</dbReference>
<name>A0A8H7TAN5_9HELO</name>
<dbReference type="Pfam" id="PF25000">
    <property type="entry name" value="DUF7779"/>
    <property type="match status" value="1"/>
</dbReference>
<evidence type="ECO:0000259" key="1">
    <source>
        <dbReference type="Pfam" id="PF00931"/>
    </source>
</evidence>
<evidence type="ECO:0000313" key="4">
    <source>
        <dbReference type="Proteomes" id="UP000664132"/>
    </source>
</evidence>
<evidence type="ECO:0000313" key="3">
    <source>
        <dbReference type="EMBL" id="KAG4415580.1"/>
    </source>
</evidence>
<dbReference type="OrthoDB" id="6161812at2759"/>
<dbReference type="SUPFAM" id="SSF52540">
    <property type="entry name" value="P-loop containing nucleoside triphosphate hydrolases"/>
    <property type="match status" value="1"/>
</dbReference>
<organism evidence="3 4">
    <name type="scientific">Cadophora malorum</name>
    <dbReference type="NCBI Taxonomy" id="108018"/>
    <lineage>
        <taxon>Eukaryota</taxon>
        <taxon>Fungi</taxon>
        <taxon>Dikarya</taxon>
        <taxon>Ascomycota</taxon>
        <taxon>Pezizomycotina</taxon>
        <taxon>Leotiomycetes</taxon>
        <taxon>Helotiales</taxon>
        <taxon>Ploettnerulaceae</taxon>
        <taxon>Cadophora</taxon>
    </lineage>
</organism>
<dbReference type="AlphaFoldDB" id="A0A8H7TAN5"/>
<dbReference type="InterPro" id="IPR056681">
    <property type="entry name" value="DUF7779"/>
</dbReference>
<evidence type="ECO:0008006" key="5">
    <source>
        <dbReference type="Google" id="ProtNLM"/>
    </source>
</evidence>
<dbReference type="PANTHER" id="PTHR35205">
    <property type="entry name" value="NB-ARC AND TPR DOMAIN PROTEIN"/>
    <property type="match status" value="1"/>
</dbReference>
<gene>
    <name evidence="3" type="ORF">IFR04_011300</name>
</gene>
<dbReference type="Pfam" id="PF13424">
    <property type="entry name" value="TPR_12"/>
    <property type="match status" value="1"/>
</dbReference>
<feature type="domain" description="DUF7779" evidence="2">
    <location>
        <begin position="514"/>
        <end position="601"/>
    </location>
</feature>